<name>A0A9D3WC13_9ROSI</name>
<evidence type="ECO:0000256" key="1">
    <source>
        <dbReference type="SAM" id="Coils"/>
    </source>
</evidence>
<evidence type="ECO:0000313" key="2">
    <source>
        <dbReference type="EMBL" id="KAH1115690.1"/>
    </source>
</evidence>
<dbReference type="OrthoDB" id="1001478at2759"/>
<dbReference type="Proteomes" id="UP000828251">
    <property type="component" value="Unassembled WGS sequence"/>
</dbReference>
<comment type="caution">
    <text evidence="2">The sequence shown here is derived from an EMBL/GenBank/DDBJ whole genome shotgun (WGS) entry which is preliminary data.</text>
</comment>
<reference evidence="2 3" key="1">
    <citation type="journal article" date="2021" name="Plant Biotechnol. J.">
        <title>Multi-omics assisted identification of the key and species-specific regulatory components of drought-tolerant mechanisms in Gossypium stocksii.</title>
        <authorList>
            <person name="Yu D."/>
            <person name="Ke L."/>
            <person name="Zhang D."/>
            <person name="Wu Y."/>
            <person name="Sun Y."/>
            <person name="Mei J."/>
            <person name="Sun J."/>
            <person name="Sun Y."/>
        </authorList>
    </citation>
    <scope>NUCLEOTIDE SEQUENCE [LARGE SCALE GENOMIC DNA]</scope>
    <source>
        <strain evidence="3">cv. E1</strain>
        <tissue evidence="2">Leaf</tissue>
    </source>
</reference>
<keyword evidence="1" id="KW-0175">Coiled coil</keyword>
<gene>
    <name evidence="2" type="ORF">J1N35_009068</name>
</gene>
<dbReference type="AlphaFoldDB" id="A0A9D3WC13"/>
<evidence type="ECO:0000313" key="3">
    <source>
        <dbReference type="Proteomes" id="UP000828251"/>
    </source>
</evidence>
<organism evidence="2 3">
    <name type="scientific">Gossypium stocksii</name>
    <dbReference type="NCBI Taxonomy" id="47602"/>
    <lineage>
        <taxon>Eukaryota</taxon>
        <taxon>Viridiplantae</taxon>
        <taxon>Streptophyta</taxon>
        <taxon>Embryophyta</taxon>
        <taxon>Tracheophyta</taxon>
        <taxon>Spermatophyta</taxon>
        <taxon>Magnoliopsida</taxon>
        <taxon>eudicotyledons</taxon>
        <taxon>Gunneridae</taxon>
        <taxon>Pentapetalae</taxon>
        <taxon>rosids</taxon>
        <taxon>malvids</taxon>
        <taxon>Malvales</taxon>
        <taxon>Malvaceae</taxon>
        <taxon>Malvoideae</taxon>
        <taxon>Gossypium</taxon>
    </lineage>
</organism>
<accession>A0A9D3WC13</accession>
<dbReference type="EMBL" id="JAIQCV010000003">
    <property type="protein sequence ID" value="KAH1115690.1"/>
    <property type="molecule type" value="Genomic_DNA"/>
</dbReference>
<proteinExistence type="predicted"/>
<protein>
    <submittedName>
        <fullName evidence="2">Uncharacterized protein</fullName>
    </submittedName>
</protein>
<sequence length="178" mass="20035">MGYGAIVRDDDGFVLGGWGASLMKRAITNQKLTNPLSIQGDLVQKKDEHLILYLPLPPDTEKGAEIHNNPEVIDQEEPAKEVNFNLGICGRDTSETNIETATNKTRDDNEIYYDLGEGSGDARANQDNMKLSQETTSAVPGYNIYEHNDQAEVKRLKEEIEDEERKKIEAGWERPRVM</sequence>
<keyword evidence="3" id="KW-1185">Reference proteome</keyword>
<feature type="coiled-coil region" evidence="1">
    <location>
        <begin position="146"/>
        <end position="173"/>
    </location>
</feature>